<dbReference type="Pfam" id="PF00483">
    <property type="entry name" value="NTP_transferase"/>
    <property type="match status" value="1"/>
</dbReference>
<reference evidence="7" key="2">
    <citation type="journal article" date="2018" name="Nat. Commun.">
        <title>Tailed giant Tupanvirus possesses the most complete translational apparatus of the known virosphere.</title>
        <authorList>
            <person name="Abrahao J."/>
            <person name="Silva L."/>
            <person name="Silva L.S."/>
            <person name="Khalil J.Y.B."/>
            <person name="Rodrigues R."/>
            <person name="Arantes T."/>
            <person name="Assis F."/>
            <person name="Boratto P."/>
            <person name="Andrade M."/>
            <person name="Kroon E.G."/>
            <person name="Ribeiro B."/>
            <person name="Bergier I."/>
            <person name="Seligmann H."/>
            <person name="Ghigo E."/>
            <person name="Colson P."/>
            <person name="Levasseur A."/>
            <person name="Kroemer G."/>
            <person name="Raoult D."/>
            <person name="La Scola B."/>
        </authorList>
    </citation>
    <scope>NUCLEOTIDE SEQUENCE [LARGE SCALE GENOMIC DNA]</scope>
    <source>
        <strain evidence="7">Deep ocean</strain>
    </source>
</reference>
<protein>
    <recommendedName>
        <fullName evidence="1">UDP-N-acetylglucosamine diphosphorylase</fullName>
        <ecNumber evidence="1">2.7.7.23</ecNumber>
    </recommendedName>
</protein>
<dbReference type="EC" id="2.7.7.23" evidence="1"/>
<evidence type="ECO:0000313" key="7">
    <source>
        <dbReference type="EMBL" id="QKU34044.1"/>
    </source>
</evidence>
<accession>A0A6N1NF76</accession>
<name>A0A6N1NF76_9VIRU</name>
<dbReference type="Pfam" id="PF01636">
    <property type="entry name" value="APH"/>
    <property type="match status" value="1"/>
</dbReference>
<dbReference type="GeneID" id="80517349"/>
<dbReference type="Gene3D" id="3.90.550.10">
    <property type="entry name" value="Spore Coat Polysaccharide Biosynthesis Protein SpsA, Chain A"/>
    <property type="match status" value="1"/>
</dbReference>
<keyword evidence="3" id="KW-0548">Nucleotidyltransferase</keyword>
<feature type="domain" description="Aminoglycoside phosphotransferase" evidence="6">
    <location>
        <begin position="63"/>
        <end position="225"/>
    </location>
</feature>
<comment type="catalytic activity">
    <reaction evidence="4">
        <text>N-acetyl-alpha-D-glucosamine 1-phosphate + UTP + H(+) = UDP-N-acetyl-alpha-D-glucosamine + diphosphate</text>
        <dbReference type="Rhea" id="RHEA:13509"/>
        <dbReference type="ChEBI" id="CHEBI:15378"/>
        <dbReference type="ChEBI" id="CHEBI:33019"/>
        <dbReference type="ChEBI" id="CHEBI:46398"/>
        <dbReference type="ChEBI" id="CHEBI:57705"/>
        <dbReference type="ChEBI" id="CHEBI:57776"/>
        <dbReference type="EC" id="2.7.7.23"/>
    </reaction>
</comment>
<evidence type="ECO:0000256" key="1">
    <source>
        <dbReference type="ARBA" id="ARBA00012457"/>
    </source>
</evidence>
<dbReference type="InterPro" id="IPR011009">
    <property type="entry name" value="Kinase-like_dom_sf"/>
</dbReference>
<dbReference type="EMBL" id="MF405918">
    <property type="protein sequence ID" value="QKU34044.1"/>
    <property type="molecule type" value="Genomic_DNA"/>
</dbReference>
<evidence type="ECO:0000256" key="4">
    <source>
        <dbReference type="ARBA" id="ARBA00048493"/>
    </source>
</evidence>
<dbReference type="InterPro" id="IPR050065">
    <property type="entry name" value="GlmU-like"/>
</dbReference>
<dbReference type="Gene3D" id="3.90.1200.10">
    <property type="match status" value="1"/>
</dbReference>
<feature type="domain" description="Nucleotidyl transferase" evidence="5">
    <location>
        <begin position="322"/>
        <end position="524"/>
    </location>
</feature>
<dbReference type="InterPro" id="IPR005835">
    <property type="entry name" value="NTP_transferase_dom"/>
</dbReference>
<dbReference type="InterPro" id="IPR002575">
    <property type="entry name" value="Aminoglycoside_PTrfase"/>
</dbReference>
<organism evidence="7">
    <name type="scientific">Tupanvirus deep ocean</name>
    <dbReference type="NCBI Taxonomy" id="2126984"/>
    <lineage>
        <taxon>Viruses</taxon>
        <taxon>Varidnaviria</taxon>
        <taxon>Bamfordvirae</taxon>
        <taxon>Nucleocytoviricota</taxon>
        <taxon>Megaviricetes</taxon>
        <taxon>Imitervirales</taxon>
        <taxon>Mimiviridae</taxon>
        <taxon>Megamimivirinae</taxon>
        <taxon>Tupanvirus</taxon>
        <taxon>Tupanvirus altamarinense</taxon>
    </lineage>
</organism>
<dbReference type="RefSeq" id="YP_010780658.1">
    <property type="nucleotide sequence ID" value="NC_075038.1"/>
</dbReference>
<evidence type="ECO:0000256" key="2">
    <source>
        <dbReference type="ARBA" id="ARBA00022679"/>
    </source>
</evidence>
<dbReference type="PANTHER" id="PTHR43584:SF3">
    <property type="entry name" value="BIFUNCTIONAL PROTEIN GLMU"/>
    <property type="match status" value="1"/>
</dbReference>
<sequence length="563" mass="65990">MDIIESFLLADNKYTFNKTIGDASKKEFYKINGNKLILVKISKIVGLYDEYFDQSFLNYSQYDYFLKSFQFLKKQIGFVPKIMAHDDVNGIVVMEYISSTRLKEYLEKSMDHKYIKASIDWLVKLQYCGTNTNSIINLRNYGIDAMKKEIKLFLNYGLKYANANDKQIFTNEIDIILEFINDSKQSLNHRDYQPRNIMINDGYIYVIDTQDLCIGPYFCDISAFMFNSSIIFSNDEKEKYAKYFYDKINSSDSFDVFNKKFWLYGLIRILKSYGNHLKYYRDNNRILSLDLTEKNKILLDQINDQVGNSKLYNILNKHKLVPIILAAGKGTRMNSHLPKTLCEINNKPMIFYILDTLTKLNPYKIIIVVGHKKEQIMKKIKEYPYQNIEFVEQTEQLGTGHAVMQCESIMNNFNGQTLVVFGDKPLINLVDIEQMLTEYYANDFDVSFISYNDIWSYQKPGRVIRTDDNSIQEIYEDPNEKFPSSEYISGIQLYNNKKLYKHIHHISNINNKKEYYLADVIKIIKKNNGKIGNYMTNNKESMLNVNTPNDLSLAEQLISKIVF</sequence>
<reference evidence="7" key="1">
    <citation type="submission" date="2017-06" db="EMBL/GenBank/DDBJ databases">
        <authorList>
            <person name="Assis F.L."/>
            <person name="Abrahao J.S."/>
            <person name="Silva L."/>
            <person name="Khalil J.B."/>
            <person name="Rodrigues R."/>
            <person name="Silva L.S."/>
            <person name="Boratto P."/>
            <person name="Andrade M."/>
            <person name="Kroon E.G."/>
            <person name="Ribeiro B."/>
            <person name="Bergier I."/>
            <person name="Seligmann H."/>
            <person name="Ghigo E."/>
            <person name="Colson P."/>
            <person name="Levasseur A."/>
            <person name="Raoult D."/>
            <person name="Scola B.L."/>
        </authorList>
    </citation>
    <scope>NUCLEOTIDE SEQUENCE</scope>
    <source>
        <strain evidence="7">Deep ocean</strain>
    </source>
</reference>
<proteinExistence type="predicted"/>
<dbReference type="PANTHER" id="PTHR43584">
    <property type="entry name" value="NUCLEOTIDYL TRANSFERASE"/>
    <property type="match status" value="1"/>
</dbReference>
<dbReference type="KEGG" id="vg:80517349"/>
<dbReference type="GO" id="GO:0003977">
    <property type="term" value="F:UDP-N-acetylglucosamine diphosphorylase activity"/>
    <property type="evidence" value="ECO:0007669"/>
    <property type="project" value="UniProtKB-EC"/>
</dbReference>
<evidence type="ECO:0000259" key="6">
    <source>
        <dbReference type="Pfam" id="PF01636"/>
    </source>
</evidence>
<keyword evidence="2" id="KW-0808">Transferase</keyword>
<evidence type="ECO:0000259" key="5">
    <source>
        <dbReference type="Pfam" id="PF00483"/>
    </source>
</evidence>
<dbReference type="InterPro" id="IPR029044">
    <property type="entry name" value="Nucleotide-diphossugar_trans"/>
</dbReference>
<dbReference type="SUPFAM" id="SSF56112">
    <property type="entry name" value="Protein kinase-like (PK-like)"/>
    <property type="match status" value="1"/>
</dbReference>
<evidence type="ECO:0000256" key="3">
    <source>
        <dbReference type="ARBA" id="ARBA00022695"/>
    </source>
</evidence>
<dbReference type="SUPFAM" id="SSF53448">
    <property type="entry name" value="Nucleotide-diphospho-sugar transferases"/>
    <property type="match status" value="1"/>
</dbReference>